<dbReference type="EMBL" id="UGUU01000001">
    <property type="protein sequence ID" value="SUD40282.1"/>
    <property type="molecule type" value="Genomic_DNA"/>
</dbReference>
<feature type="compositionally biased region" description="Polar residues" evidence="1">
    <location>
        <begin position="35"/>
        <end position="53"/>
    </location>
</feature>
<accession>A0A379IVS3</accession>
<dbReference type="AlphaFoldDB" id="A0A379IVS3"/>
<organism evidence="2 3">
    <name type="scientific">Ectopseudomonas mendocina</name>
    <name type="common">Pseudomonas mendocina</name>
    <dbReference type="NCBI Taxonomy" id="300"/>
    <lineage>
        <taxon>Bacteria</taxon>
        <taxon>Pseudomonadati</taxon>
        <taxon>Pseudomonadota</taxon>
        <taxon>Gammaproteobacteria</taxon>
        <taxon>Pseudomonadales</taxon>
        <taxon>Pseudomonadaceae</taxon>
        <taxon>Ectopseudomonas</taxon>
    </lineage>
</organism>
<dbReference type="RefSeq" id="WP_181880403.1">
    <property type="nucleotide sequence ID" value="NZ_UGUU01000001.1"/>
</dbReference>
<dbReference type="Proteomes" id="UP000254260">
    <property type="component" value="Unassembled WGS sequence"/>
</dbReference>
<sequence>MQKTDTKQRKNANSPVSSAKKAFIAPKLEKLDTALTKSGAGTSTPSDFATYQS</sequence>
<evidence type="ECO:0000313" key="3">
    <source>
        <dbReference type="Proteomes" id="UP000254260"/>
    </source>
</evidence>
<gene>
    <name evidence="2" type="ORF">NCTC10899_03118</name>
</gene>
<reference evidence="2 3" key="1">
    <citation type="submission" date="2018-06" db="EMBL/GenBank/DDBJ databases">
        <authorList>
            <consortium name="Pathogen Informatics"/>
            <person name="Doyle S."/>
        </authorList>
    </citation>
    <scope>NUCLEOTIDE SEQUENCE [LARGE SCALE GENOMIC DNA]</scope>
    <source>
        <strain evidence="2 3">NCTC10899</strain>
    </source>
</reference>
<proteinExistence type="predicted"/>
<evidence type="ECO:0000313" key="2">
    <source>
        <dbReference type="EMBL" id="SUD40282.1"/>
    </source>
</evidence>
<feature type="region of interest" description="Disordered" evidence="1">
    <location>
        <begin position="34"/>
        <end position="53"/>
    </location>
</feature>
<name>A0A379IVS3_ECTME</name>
<feature type="region of interest" description="Disordered" evidence="1">
    <location>
        <begin position="1"/>
        <end position="23"/>
    </location>
</feature>
<protein>
    <submittedName>
        <fullName evidence="2">Uncharacterized protein</fullName>
    </submittedName>
</protein>
<evidence type="ECO:0000256" key="1">
    <source>
        <dbReference type="SAM" id="MobiDB-lite"/>
    </source>
</evidence>